<dbReference type="PROSITE" id="PS01012">
    <property type="entry name" value="FOLYLPOLYGLU_SYNT_2"/>
    <property type="match status" value="1"/>
</dbReference>
<keyword evidence="6" id="KW-1185">Reference proteome</keyword>
<proteinExistence type="inferred from homology"/>
<evidence type="ECO:0000256" key="3">
    <source>
        <dbReference type="ARBA" id="ARBA00022741"/>
    </source>
</evidence>
<evidence type="ECO:0000256" key="2">
    <source>
        <dbReference type="ARBA" id="ARBA00022598"/>
    </source>
</evidence>
<accession>A0A8H4MYR6</accession>
<evidence type="ECO:0000313" key="6">
    <source>
        <dbReference type="Proteomes" id="UP000572817"/>
    </source>
</evidence>
<dbReference type="GO" id="GO:0005524">
    <property type="term" value="F:ATP binding"/>
    <property type="evidence" value="ECO:0007669"/>
    <property type="project" value="UniProtKB-KW"/>
</dbReference>
<dbReference type="EMBL" id="WWBZ02000051">
    <property type="protein sequence ID" value="KAF4304149.1"/>
    <property type="molecule type" value="Genomic_DNA"/>
</dbReference>
<dbReference type="InterPro" id="IPR001645">
    <property type="entry name" value="Folylpolyglutamate_synth"/>
</dbReference>
<dbReference type="SUPFAM" id="SSF53623">
    <property type="entry name" value="MurD-like peptide ligases, catalytic domain"/>
    <property type="match status" value="1"/>
</dbReference>
<evidence type="ECO:0000256" key="4">
    <source>
        <dbReference type="ARBA" id="ARBA00022840"/>
    </source>
</evidence>
<keyword evidence="4" id="KW-0067">ATP-binding</keyword>
<dbReference type="GO" id="GO:0005829">
    <property type="term" value="C:cytosol"/>
    <property type="evidence" value="ECO:0007669"/>
    <property type="project" value="TreeGrafter"/>
</dbReference>
<keyword evidence="3" id="KW-0547">Nucleotide-binding</keyword>
<dbReference type="Proteomes" id="UP000572817">
    <property type="component" value="Unassembled WGS sequence"/>
</dbReference>
<gene>
    <name evidence="5" type="ORF">GTA08_BOTSDO07482</name>
</gene>
<evidence type="ECO:0008006" key="7">
    <source>
        <dbReference type="Google" id="ProtNLM"/>
    </source>
</evidence>
<protein>
    <recommendedName>
        <fullName evidence="7">Folylpoly-gamma-glutamate synthetase</fullName>
    </recommendedName>
</protein>
<comment type="similarity">
    <text evidence="1">Belongs to the folylpolyglutamate synthase family.</text>
</comment>
<dbReference type="OrthoDB" id="5212574at2759"/>
<dbReference type="PANTHER" id="PTHR11136:SF5">
    <property type="entry name" value="FOLYLPOLYGLUTAMATE SYNTHASE, MITOCHONDRIAL"/>
    <property type="match status" value="1"/>
</dbReference>
<dbReference type="GO" id="GO:0004326">
    <property type="term" value="F:tetrahydrofolylpolyglutamate synthase activity"/>
    <property type="evidence" value="ECO:0007669"/>
    <property type="project" value="InterPro"/>
</dbReference>
<evidence type="ECO:0000256" key="1">
    <source>
        <dbReference type="ARBA" id="ARBA00008276"/>
    </source>
</evidence>
<evidence type="ECO:0000313" key="5">
    <source>
        <dbReference type="EMBL" id="KAF4304149.1"/>
    </source>
</evidence>
<comment type="caution">
    <text evidence="5">The sequence shown here is derived from an EMBL/GenBank/DDBJ whole genome shotgun (WGS) entry which is preliminary data.</text>
</comment>
<name>A0A8H4MYR6_9PEZI</name>
<dbReference type="AlphaFoldDB" id="A0A8H4MYR6"/>
<dbReference type="InterPro" id="IPR036565">
    <property type="entry name" value="Mur-like_cat_sf"/>
</dbReference>
<sequence length="626" mass="69737">MAAPKKTWFLAPTWDIPPSAIRLGHIICDPTEPHYPLNPVPAVAVSSSPVLADQPSTSTALALASPDAIERLNSCQSGFMVLEPRQLAGKKLDSTANELMRQWIRRIGYQPSDFDRLNIVHVAGTKSKGTTCAYVNSILTYCNKSVGRPGKIGLYTSPHLVSVRERIRINSEPISEEHFTKYFFEVRDALESSAERHGVNPTVKPIYFRFLTLLSFHVFMKEGVDTAIYEVGVGGELDSTNIIVKPAVTAGIFKPGSPAFSVHQVDEAAEVLVKRAEEKDVRLEWVGISPDVRHINLRPAEEFQYKNASLAVALVVELLKRFDVFLGTRHEETTTFRLAALIVPPESPSKILEKPDTADNSTKLPGDVVEGLESVVWRARCETKVCRNTRFYLDGAHSLEVVGTWFGKELSGSHLPKILIFNQQSLRDALDFVQILHTRVTGMGVRFQYVIFCTNITYKGSRYKLHFVNKNTNPEALKSLSLQKTLQGQWEKLDPDAEVVALPTIEDARERRHHHGQLDTLDHPVSGGIRISGRPTPLGLYLADTAAGDRQDAKEDANYESIPIHMFQTRLALILNHDVWLSLNTTVTLGNDGLNNDGLGTDLTSRCYYSYEMFEIFANTTGSWTG</sequence>
<dbReference type="PANTHER" id="PTHR11136">
    <property type="entry name" value="FOLYLPOLYGLUTAMATE SYNTHASE-RELATED"/>
    <property type="match status" value="1"/>
</dbReference>
<dbReference type="GO" id="GO:0005739">
    <property type="term" value="C:mitochondrion"/>
    <property type="evidence" value="ECO:0007669"/>
    <property type="project" value="TreeGrafter"/>
</dbReference>
<reference evidence="5" key="1">
    <citation type="submission" date="2020-04" db="EMBL/GenBank/DDBJ databases">
        <title>Genome Assembly and Annotation of Botryosphaeria dothidea sdau 11-99, a Latent Pathogen of Apple Fruit Ring Rot in China.</title>
        <authorList>
            <person name="Yu C."/>
            <person name="Diao Y."/>
            <person name="Lu Q."/>
            <person name="Zhao J."/>
            <person name="Cui S."/>
            <person name="Peng C."/>
            <person name="He B."/>
            <person name="Liu H."/>
        </authorList>
    </citation>
    <scope>NUCLEOTIDE SEQUENCE [LARGE SCALE GENOMIC DNA]</scope>
    <source>
        <strain evidence="5">Sdau11-99</strain>
    </source>
</reference>
<organism evidence="5 6">
    <name type="scientific">Botryosphaeria dothidea</name>
    <dbReference type="NCBI Taxonomy" id="55169"/>
    <lineage>
        <taxon>Eukaryota</taxon>
        <taxon>Fungi</taxon>
        <taxon>Dikarya</taxon>
        <taxon>Ascomycota</taxon>
        <taxon>Pezizomycotina</taxon>
        <taxon>Dothideomycetes</taxon>
        <taxon>Dothideomycetes incertae sedis</taxon>
        <taxon>Botryosphaeriales</taxon>
        <taxon>Botryosphaeriaceae</taxon>
        <taxon>Botryosphaeria</taxon>
    </lineage>
</organism>
<dbReference type="Gene3D" id="3.40.1190.10">
    <property type="entry name" value="Mur-like, catalytic domain"/>
    <property type="match status" value="2"/>
</dbReference>
<keyword evidence="2" id="KW-0436">Ligase</keyword>
<dbReference type="InterPro" id="IPR018109">
    <property type="entry name" value="Folylpolyglutamate_synth_CS"/>
</dbReference>